<sequence length="45" mass="5014">MEAFNDFEGGCLADIKTDFFYKQIAEPFISDISAEAATGVLFYAR</sequence>
<organism evidence="1 2">
    <name type="scientific">Niastella soli</name>
    <dbReference type="NCBI Taxonomy" id="2821487"/>
    <lineage>
        <taxon>Bacteria</taxon>
        <taxon>Pseudomonadati</taxon>
        <taxon>Bacteroidota</taxon>
        <taxon>Chitinophagia</taxon>
        <taxon>Chitinophagales</taxon>
        <taxon>Chitinophagaceae</taxon>
        <taxon>Niastella</taxon>
    </lineage>
</organism>
<reference evidence="1 2" key="1">
    <citation type="submission" date="2021-03" db="EMBL/GenBank/DDBJ databases">
        <title>Assistant Professor.</title>
        <authorList>
            <person name="Huq M.A."/>
        </authorList>
    </citation>
    <scope>NUCLEOTIDE SEQUENCE [LARGE SCALE GENOMIC DNA]</scope>
    <source>
        <strain evidence="1 2">MAH-29</strain>
    </source>
</reference>
<evidence type="ECO:0000313" key="2">
    <source>
        <dbReference type="Proteomes" id="UP000677244"/>
    </source>
</evidence>
<gene>
    <name evidence="1" type="ORF">J7I42_22510</name>
</gene>
<accession>A0ABS3Z086</accession>
<protein>
    <submittedName>
        <fullName evidence="1">Uncharacterized protein</fullName>
    </submittedName>
</protein>
<keyword evidence="2" id="KW-1185">Reference proteome</keyword>
<dbReference type="Proteomes" id="UP000677244">
    <property type="component" value="Unassembled WGS sequence"/>
</dbReference>
<dbReference type="EMBL" id="JAGHKO010000005">
    <property type="protein sequence ID" value="MBO9203080.1"/>
    <property type="molecule type" value="Genomic_DNA"/>
</dbReference>
<name>A0ABS3Z086_9BACT</name>
<dbReference type="RefSeq" id="WP_209141135.1">
    <property type="nucleotide sequence ID" value="NZ_JAGHKO010000005.1"/>
</dbReference>
<comment type="caution">
    <text evidence="1">The sequence shown here is derived from an EMBL/GenBank/DDBJ whole genome shotgun (WGS) entry which is preliminary data.</text>
</comment>
<evidence type="ECO:0000313" key="1">
    <source>
        <dbReference type="EMBL" id="MBO9203080.1"/>
    </source>
</evidence>
<proteinExistence type="predicted"/>